<dbReference type="eggNOG" id="COG0810">
    <property type="taxonomic scope" value="Bacteria"/>
</dbReference>
<dbReference type="HOGENOM" id="CLU_052089_0_0_6"/>
<evidence type="ECO:0000313" key="12">
    <source>
        <dbReference type="EMBL" id="ACR13386.1"/>
    </source>
</evidence>
<keyword evidence="6 10" id="KW-0812">Transmembrane</keyword>
<proteinExistence type="inferred from homology"/>
<dbReference type="Proteomes" id="UP000009080">
    <property type="component" value="Chromosome"/>
</dbReference>
<gene>
    <name evidence="12" type="ordered locus">TERTU_0229</name>
</gene>
<evidence type="ECO:0000256" key="4">
    <source>
        <dbReference type="ARBA" id="ARBA00022475"/>
    </source>
</evidence>
<evidence type="ECO:0000256" key="8">
    <source>
        <dbReference type="ARBA" id="ARBA00022989"/>
    </source>
</evidence>
<dbReference type="AlphaFoldDB" id="C5BLK7"/>
<dbReference type="GO" id="GO:0015031">
    <property type="term" value="P:protein transport"/>
    <property type="evidence" value="ECO:0007669"/>
    <property type="project" value="UniProtKB-KW"/>
</dbReference>
<dbReference type="NCBIfam" id="TIGR01352">
    <property type="entry name" value="tonB_Cterm"/>
    <property type="match status" value="1"/>
</dbReference>
<dbReference type="Pfam" id="PF03544">
    <property type="entry name" value="TonB_C"/>
    <property type="match status" value="1"/>
</dbReference>
<evidence type="ECO:0000313" key="13">
    <source>
        <dbReference type="Proteomes" id="UP000009080"/>
    </source>
</evidence>
<accession>C5BLK7</accession>
<protein>
    <submittedName>
        <fullName evidence="12">TonB domain protein</fullName>
    </submittedName>
</protein>
<evidence type="ECO:0000256" key="7">
    <source>
        <dbReference type="ARBA" id="ARBA00022927"/>
    </source>
</evidence>
<dbReference type="InterPro" id="IPR006260">
    <property type="entry name" value="TonB/TolA_C"/>
</dbReference>
<dbReference type="EMBL" id="CP001614">
    <property type="protein sequence ID" value="ACR13386.1"/>
    <property type="molecule type" value="Genomic_DNA"/>
</dbReference>
<evidence type="ECO:0000256" key="1">
    <source>
        <dbReference type="ARBA" id="ARBA00004383"/>
    </source>
</evidence>
<keyword evidence="9 10" id="KW-0472">Membrane</keyword>
<feature type="domain" description="TonB C-terminal" evidence="11">
    <location>
        <begin position="192"/>
        <end position="291"/>
    </location>
</feature>
<evidence type="ECO:0000259" key="11">
    <source>
        <dbReference type="PROSITE" id="PS52015"/>
    </source>
</evidence>
<keyword evidence="13" id="KW-1185">Reference proteome</keyword>
<dbReference type="InterPro" id="IPR051045">
    <property type="entry name" value="TonB-dependent_transducer"/>
</dbReference>
<keyword evidence="8 10" id="KW-1133">Transmembrane helix</keyword>
<dbReference type="GO" id="GO:0031992">
    <property type="term" value="F:energy transducer activity"/>
    <property type="evidence" value="ECO:0007669"/>
    <property type="project" value="TreeGrafter"/>
</dbReference>
<dbReference type="Gene3D" id="3.30.1150.10">
    <property type="match status" value="1"/>
</dbReference>
<evidence type="ECO:0000256" key="9">
    <source>
        <dbReference type="ARBA" id="ARBA00023136"/>
    </source>
</evidence>
<dbReference type="STRING" id="377629.TERTU_0229"/>
<dbReference type="PANTHER" id="PTHR33446">
    <property type="entry name" value="PROTEIN TONB-RELATED"/>
    <property type="match status" value="1"/>
</dbReference>
<keyword evidence="7" id="KW-0653">Protein transport</keyword>
<sequence>MAAVADGGGSDRLIFGMFLASALHAMLILGVDTGAHNGTKLAPTLNITLATHKSNNSPDKADFLAQFNQQASGTADSVKEVTTDKLAEIEDTQVRDVNPLPQRKASTDTPSTAQLLATTRPRDRAITRQDDTAIKSVSDISDGALVDAPLESTEIASLRAKLDRERQALANKPRTRRLTSASTKASYDAAYLNDWAFKVESVGNANFPAEALQQAIFGSLRVAVLIDRYGKVKRVEILESSGHRLLDDATRQIVRLASPFPPLPEEMLEHADQLEIIRTWRFELSGMSTTR</sequence>
<dbReference type="PANTHER" id="PTHR33446:SF11">
    <property type="entry name" value="TONB3"/>
    <property type="match status" value="1"/>
</dbReference>
<dbReference type="GO" id="GO:0098797">
    <property type="term" value="C:plasma membrane protein complex"/>
    <property type="evidence" value="ECO:0007669"/>
    <property type="project" value="TreeGrafter"/>
</dbReference>
<evidence type="ECO:0000256" key="10">
    <source>
        <dbReference type="SAM" id="Phobius"/>
    </source>
</evidence>
<evidence type="ECO:0000256" key="5">
    <source>
        <dbReference type="ARBA" id="ARBA00022519"/>
    </source>
</evidence>
<evidence type="ECO:0000256" key="3">
    <source>
        <dbReference type="ARBA" id="ARBA00022448"/>
    </source>
</evidence>
<dbReference type="InterPro" id="IPR037682">
    <property type="entry name" value="TonB_C"/>
</dbReference>
<evidence type="ECO:0000256" key="6">
    <source>
        <dbReference type="ARBA" id="ARBA00022692"/>
    </source>
</evidence>
<keyword evidence="4" id="KW-1003">Cell membrane</keyword>
<keyword evidence="5" id="KW-0997">Cell inner membrane</keyword>
<comment type="similarity">
    <text evidence="2">Belongs to the TonB family.</text>
</comment>
<dbReference type="GO" id="GO:0055085">
    <property type="term" value="P:transmembrane transport"/>
    <property type="evidence" value="ECO:0007669"/>
    <property type="project" value="InterPro"/>
</dbReference>
<comment type="subcellular location">
    <subcellularLocation>
        <location evidence="1">Cell inner membrane</location>
        <topology evidence="1">Single-pass membrane protein</topology>
        <orientation evidence="1">Periplasmic side</orientation>
    </subcellularLocation>
</comment>
<dbReference type="KEGG" id="ttu:TERTU_0229"/>
<name>C5BLK7_TERTT</name>
<keyword evidence="3" id="KW-0813">Transport</keyword>
<evidence type="ECO:0000256" key="2">
    <source>
        <dbReference type="ARBA" id="ARBA00006555"/>
    </source>
</evidence>
<organism evidence="12 13">
    <name type="scientific">Teredinibacter turnerae (strain ATCC 39867 / T7901)</name>
    <dbReference type="NCBI Taxonomy" id="377629"/>
    <lineage>
        <taxon>Bacteria</taxon>
        <taxon>Pseudomonadati</taxon>
        <taxon>Pseudomonadota</taxon>
        <taxon>Gammaproteobacteria</taxon>
        <taxon>Cellvibrionales</taxon>
        <taxon>Cellvibrionaceae</taxon>
        <taxon>Teredinibacter</taxon>
    </lineage>
</organism>
<reference evidence="12 13" key="1">
    <citation type="journal article" date="2009" name="PLoS ONE">
        <title>The complete genome of Teredinibacter turnerae T7901: an intracellular endosymbiont of marine wood-boring bivalves (shipworms).</title>
        <authorList>
            <person name="Yang J.C."/>
            <person name="Madupu R."/>
            <person name="Durkin A.S."/>
            <person name="Ekborg N.A."/>
            <person name="Pedamallu C.S."/>
            <person name="Hostetler J.B."/>
            <person name="Radune D."/>
            <person name="Toms B.S."/>
            <person name="Henrissat B."/>
            <person name="Coutinho P.M."/>
            <person name="Schwarz S."/>
            <person name="Field L."/>
            <person name="Trindade-Silva A.E."/>
            <person name="Soares C.A.G."/>
            <person name="Elshahawi S."/>
            <person name="Hanora A."/>
            <person name="Schmidt E.W."/>
            <person name="Haygood M.G."/>
            <person name="Posfai J."/>
            <person name="Benner J."/>
            <person name="Madinger C."/>
            <person name="Nove J."/>
            <person name="Anton B."/>
            <person name="Chaudhary K."/>
            <person name="Foster J."/>
            <person name="Holman A."/>
            <person name="Kumar S."/>
            <person name="Lessard P.A."/>
            <person name="Luyten Y.A."/>
            <person name="Slatko B."/>
            <person name="Wood N."/>
            <person name="Wu B."/>
            <person name="Teplitski M."/>
            <person name="Mougous J.D."/>
            <person name="Ward N."/>
            <person name="Eisen J.A."/>
            <person name="Badger J.H."/>
            <person name="Distel D.L."/>
        </authorList>
    </citation>
    <scope>NUCLEOTIDE SEQUENCE [LARGE SCALE GENOMIC DNA]</scope>
    <source>
        <strain evidence="13">ATCC 39867 / T7901</strain>
    </source>
</reference>
<dbReference type="PROSITE" id="PS52015">
    <property type="entry name" value="TONB_CTD"/>
    <property type="match status" value="1"/>
</dbReference>
<feature type="transmembrane region" description="Helical" evidence="10">
    <location>
        <begin position="12"/>
        <end position="31"/>
    </location>
</feature>
<dbReference type="SUPFAM" id="SSF74653">
    <property type="entry name" value="TolA/TonB C-terminal domain"/>
    <property type="match status" value="1"/>
</dbReference>